<gene>
    <name evidence="1" type="ORF">M406DRAFT_270297</name>
</gene>
<comment type="caution">
    <text evidence="1">The sequence shown here is derived from an EMBL/GenBank/DDBJ whole genome shotgun (WGS) entry which is preliminary data.</text>
</comment>
<keyword evidence="2" id="KW-1185">Reference proteome</keyword>
<dbReference type="AlphaFoldDB" id="A0A9P4XRX2"/>
<name>A0A9P4XRX2_CRYP1</name>
<dbReference type="EMBL" id="MU032359">
    <property type="protein sequence ID" value="KAF3759852.1"/>
    <property type="molecule type" value="Genomic_DNA"/>
</dbReference>
<dbReference type="Proteomes" id="UP000803844">
    <property type="component" value="Unassembled WGS sequence"/>
</dbReference>
<organism evidence="1 2">
    <name type="scientific">Cryphonectria parasitica (strain ATCC 38755 / EP155)</name>
    <dbReference type="NCBI Taxonomy" id="660469"/>
    <lineage>
        <taxon>Eukaryota</taxon>
        <taxon>Fungi</taxon>
        <taxon>Dikarya</taxon>
        <taxon>Ascomycota</taxon>
        <taxon>Pezizomycotina</taxon>
        <taxon>Sordariomycetes</taxon>
        <taxon>Sordariomycetidae</taxon>
        <taxon>Diaporthales</taxon>
        <taxon>Cryphonectriaceae</taxon>
        <taxon>Cryphonectria-Endothia species complex</taxon>
        <taxon>Cryphonectria</taxon>
    </lineage>
</organism>
<proteinExistence type="predicted"/>
<dbReference type="RefSeq" id="XP_040770831.1">
    <property type="nucleotide sequence ID" value="XM_040918075.1"/>
</dbReference>
<accession>A0A9P4XRX2</accession>
<evidence type="ECO:0000313" key="2">
    <source>
        <dbReference type="Proteomes" id="UP000803844"/>
    </source>
</evidence>
<evidence type="ECO:0000313" key="1">
    <source>
        <dbReference type="EMBL" id="KAF3759852.1"/>
    </source>
</evidence>
<reference evidence="1" key="1">
    <citation type="journal article" date="2020" name="Phytopathology">
        <title>Genome sequence of the chestnut blight fungus Cryphonectria parasitica EP155: A fundamental resource for an archetypical invasive plant pathogen.</title>
        <authorList>
            <person name="Crouch J.A."/>
            <person name="Dawe A."/>
            <person name="Aerts A."/>
            <person name="Barry K."/>
            <person name="Churchill A.C.L."/>
            <person name="Grimwood J."/>
            <person name="Hillman B."/>
            <person name="Milgroom M.G."/>
            <person name="Pangilinan J."/>
            <person name="Smith M."/>
            <person name="Salamov A."/>
            <person name="Schmutz J."/>
            <person name="Yadav J."/>
            <person name="Grigoriev I.V."/>
            <person name="Nuss D."/>
        </authorList>
    </citation>
    <scope>NUCLEOTIDE SEQUENCE</scope>
    <source>
        <strain evidence="1">EP155</strain>
    </source>
</reference>
<dbReference type="GeneID" id="63835204"/>
<sequence length="85" mass="9522">MLNRINKFCISKSCSRKTEECKSLLSTILQNSFTMPFCSFCKGWGIPSYQVSSLDSSCCAKCIRLNCSRCDIQSVSSSKLYKIAI</sequence>
<dbReference type="OrthoDB" id="5241776at2759"/>
<protein>
    <submittedName>
        <fullName evidence="1">Uncharacterized protein</fullName>
    </submittedName>
</protein>